<gene>
    <name evidence="2" type="ORF">GCM10009843_20110</name>
</gene>
<keyword evidence="1" id="KW-0812">Transmembrane</keyword>
<dbReference type="RefSeq" id="WP_344303575.1">
    <property type="nucleotide sequence ID" value="NZ_BAAAQQ010000011.1"/>
</dbReference>
<evidence type="ECO:0000256" key="1">
    <source>
        <dbReference type="SAM" id="Phobius"/>
    </source>
</evidence>
<dbReference type="InterPro" id="IPR019675">
    <property type="entry name" value="DUF2550"/>
</dbReference>
<keyword evidence="1" id="KW-1133">Transmembrane helix</keyword>
<dbReference type="EMBL" id="BAAAQQ010000011">
    <property type="protein sequence ID" value="GAA2123919.1"/>
    <property type="molecule type" value="Genomic_DNA"/>
</dbReference>
<sequence length="146" mass="16434">MPLWQWILDAVAAVLVLVLLYGIALVVRRRLLSRNGGTFELSYRVRSAGSGRGWLLGIGRYSGDQLEWFRIFSLWPRPKRSWPRVELSYANQREPEGVERMSLFGDHVVVTCTSPEGEVELAMSPSSLTGFQAWLEAAPPGTQMIL</sequence>
<keyword evidence="1" id="KW-0472">Membrane</keyword>
<dbReference type="Pfam" id="PF10739">
    <property type="entry name" value="DUF2550"/>
    <property type="match status" value="1"/>
</dbReference>
<reference evidence="3" key="1">
    <citation type="journal article" date="2019" name="Int. J. Syst. Evol. Microbiol.">
        <title>The Global Catalogue of Microorganisms (GCM) 10K type strain sequencing project: providing services to taxonomists for standard genome sequencing and annotation.</title>
        <authorList>
            <consortium name="The Broad Institute Genomics Platform"/>
            <consortium name="The Broad Institute Genome Sequencing Center for Infectious Disease"/>
            <person name="Wu L."/>
            <person name="Ma J."/>
        </authorList>
    </citation>
    <scope>NUCLEOTIDE SEQUENCE [LARGE SCALE GENOMIC DNA]</scope>
    <source>
        <strain evidence="3">JCM 16021</strain>
    </source>
</reference>
<feature type="transmembrane region" description="Helical" evidence="1">
    <location>
        <begin position="6"/>
        <end position="27"/>
    </location>
</feature>
<comment type="caution">
    <text evidence="2">The sequence shown here is derived from an EMBL/GenBank/DDBJ whole genome shotgun (WGS) entry which is preliminary data.</text>
</comment>
<organism evidence="2 3">
    <name type="scientific">Nocardioides bigeumensis</name>
    <dbReference type="NCBI Taxonomy" id="433657"/>
    <lineage>
        <taxon>Bacteria</taxon>
        <taxon>Bacillati</taxon>
        <taxon>Actinomycetota</taxon>
        <taxon>Actinomycetes</taxon>
        <taxon>Propionibacteriales</taxon>
        <taxon>Nocardioidaceae</taxon>
        <taxon>Nocardioides</taxon>
    </lineage>
</organism>
<name>A0ABP5JZP7_9ACTN</name>
<proteinExistence type="predicted"/>
<keyword evidence="3" id="KW-1185">Reference proteome</keyword>
<evidence type="ECO:0000313" key="3">
    <source>
        <dbReference type="Proteomes" id="UP001500575"/>
    </source>
</evidence>
<accession>A0ABP5JZP7</accession>
<protein>
    <submittedName>
        <fullName evidence="2">DUF2550 domain-containing protein</fullName>
    </submittedName>
</protein>
<dbReference type="Proteomes" id="UP001500575">
    <property type="component" value="Unassembled WGS sequence"/>
</dbReference>
<evidence type="ECO:0000313" key="2">
    <source>
        <dbReference type="EMBL" id="GAA2123919.1"/>
    </source>
</evidence>